<dbReference type="EMBL" id="KZ805301">
    <property type="protein sequence ID" value="PVI08288.1"/>
    <property type="molecule type" value="Genomic_DNA"/>
</dbReference>
<protein>
    <submittedName>
        <fullName evidence="2">Uncharacterized protein</fullName>
    </submittedName>
</protein>
<sequence>MVHWINEACQTFCVPFTPFSSSLLSLEFLFSFSDTIFLYFFLYFFFLSYRPKTKSNVLTTSFLPLFPILCVYV</sequence>
<dbReference type="Proteomes" id="UP000244855">
    <property type="component" value="Unassembled WGS sequence"/>
</dbReference>
<keyword evidence="1" id="KW-1133">Transmembrane helix</keyword>
<reference evidence="2 3" key="1">
    <citation type="journal article" date="2018" name="Sci. Rep.">
        <title>Comparative genomics provides insights into the lifestyle and reveals functional heterogeneity of dark septate endophytic fungi.</title>
        <authorList>
            <person name="Knapp D.G."/>
            <person name="Nemeth J.B."/>
            <person name="Barry K."/>
            <person name="Hainaut M."/>
            <person name="Henrissat B."/>
            <person name="Johnson J."/>
            <person name="Kuo A."/>
            <person name="Lim J.H.P."/>
            <person name="Lipzen A."/>
            <person name="Nolan M."/>
            <person name="Ohm R.A."/>
            <person name="Tamas L."/>
            <person name="Grigoriev I.V."/>
            <person name="Spatafora J.W."/>
            <person name="Nagy L.G."/>
            <person name="Kovacs G.M."/>
        </authorList>
    </citation>
    <scope>NUCLEOTIDE SEQUENCE [LARGE SCALE GENOMIC DNA]</scope>
    <source>
        <strain evidence="2 3">DSE2036</strain>
    </source>
</reference>
<accession>A0A2V1ECE2</accession>
<proteinExistence type="predicted"/>
<keyword evidence="3" id="KW-1185">Reference proteome</keyword>
<feature type="transmembrane region" description="Helical" evidence="1">
    <location>
        <begin position="28"/>
        <end position="46"/>
    </location>
</feature>
<evidence type="ECO:0000313" key="2">
    <source>
        <dbReference type="EMBL" id="PVI08288.1"/>
    </source>
</evidence>
<keyword evidence="1" id="KW-0472">Membrane</keyword>
<gene>
    <name evidence="2" type="ORF">DM02DRAFT_157847</name>
</gene>
<evidence type="ECO:0000313" key="3">
    <source>
        <dbReference type="Proteomes" id="UP000244855"/>
    </source>
</evidence>
<dbReference type="AlphaFoldDB" id="A0A2V1ECE2"/>
<organism evidence="2 3">
    <name type="scientific">Periconia macrospinosa</name>
    <dbReference type="NCBI Taxonomy" id="97972"/>
    <lineage>
        <taxon>Eukaryota</taxon>
        <taxon>Fungi</taxon>
        <taxon>Dikarya</taxon>
        <taxon>Ascomycota</taxon>
        <taxon>Pezizomycotina</taxon>
        <taxon>Dothideomycetes</taxon>
        <taxon>Pleosporomycetidae</taxon>
        <taxon>Pleosporales</taxon>
        <taxon>Massarineae</taxon>
        <taxon>Periconiaceae</taxon>
        <taxon>Periconia</taxon>
    </lineage>
</organism>
<keyword evidence="1" id="KW-0812">Transmembrane</keyword>
<name>A0A2V1ECE2_9PLEO</name>
<evidence type="ECO:0000256" key="1">
    <source>
        <dbReference type="SAM" id="Phobius"/>
    </source>
</evidence>